<organism evidence="2">
    <name type="scientific">Pandoravirus quercus</name>
    <dbReference type="NCBI Taxonomy" id="2107709"/>
    <lineage>
        <taxon>Viruses</taxon>
        <taxon>Pandoravirus</taxon>
    </lineage>
</organism>
<evidence type="ECO:0000313" key="2">
    <source>
        <dbReference type="EMBL" id="AVK75529.1"/>
    </source>
</evidence>
<name>A0A2U7UAR7_9VIRU</name>
<dbReference type="Proteomes" id="UP000248852">
    <property type="component" value="Segment"/>
</dbReference>
<accession>A0A2U7UAR7</accession>
<gene>
    <name evidence="2" type="ORF">pqer_cds_1107</name>
</gene>
<dbReference type="GeneID" id="36844670"/>
<dbReference type="KEGG" id="vg:36844670"/>
<reference evidence="2" key="1">
    <citation type="journal article" date="2018" name="Nat. Commun.">
        <title>Diversity and evolution of the emerging Pandoraviridae family.</title>
        <authorList>
            <person name="Legendre M."/>
            <person name="Fabre E."/>
            <person name="Poirot O."/>
            <person name="Jeudy S."/>
            <person name="Lartigue A."/>
            <person name="Alempic J.M."/>
            <person name="Beucher L."/>
            <person name="Philippe N."/>
            <person name="Bertaux L."/>
            <person name="Christo-Foroux E."/>
            <person name="Labadie K."/>
            <person name="Coute Y."/>
            <person name="Abergel C."/>
            <person name="Claverie J.M."/>
        </authorList>
    </citation>
    <scope>NUCLEOTIDE SEQUENCE [LARGE SCALE GENOMIC DNA]</scope>
    <source>
        <strain evidence="2">Quercus</strain>
    </source>
</reference>
<dbReference type="EMBL" id="MG011689">
    <property type="protein sequence ID" value="AVK75529.1"/>
    <property type="molecule type" value="Genomic_DNA"/>
</dbReference>
<evidence type="ECO:0000256" key="1">
    <source>
        <dbReference type="SAM" id="MobiDB-lite"/>
    </source>
</evidence>
<proteinExistence type="predicted"/>
<dbReference type="RefSeq" id="YP_009483798.1">
    <property type="nucleotide sequence ID" value="NC_037667.1"/>
</dbReference>
<protein>
    <submittedName>
        <fullName evidence="2">Uncharacterized protein</fullName>
    </submittedName>
</protein>
<feature type="compositionally biased region" description="Acidic residues" evidence="1">
    <location>
        <begin position="44"/>
        <end position="55"/>
    </location>
</feature>
<feature type="region of interest" description="Disordered" evidence="1">
    <location>
        <begin position="1"/>
        <end position="74"/>
    </location>
</feature>
<sequence length="102" mass="11250">MSSSGTRLGEGPDEDPSKQSVSQSPDVMGGPEEPNSDGLTAPEEITDDDDDDDDLSKDYDDVLKQMPEPDGDWKREWLDANKDKLLSVVREEERILAAQTPT</sequence>